<dbReference type="AlphaFoldDB" id="A0A8C5A8E9"/>
<feature type="domain" description="Ig-like" evidence="1">
    <location>
        <begin position="103"/>
        <end position="177"/>
    </location>
</feature>
<dbReference type="GeneTree" id="ENSGT00980000198773"/>
<dbReference type="InterPro" id="IPR007110">
    <property type="entry name" value="Ig-like_dom"/>
</dbReference>
<proteinExistence type="predicted"/>
<protein>
    <recommendedName>
        <fullName evidence="1">Ig-like domain-containing protein</fullName>
    </recommendedName>
</protein>
<evidence type="ECO:0000259" key="1">
    <source>
        <dbReference type="PROSITE" id="PS50835"/>
    </source>
</evidence>
<dbReference type="PANTHER" id="PTHR21063:SF4">
    <property type="entry name" value="CD48 ANTIGEN-RELATED"/>
    <property type="match status" value="1"/>
</dbReference>
<reference evidence="2" key="1">
    <citation type="submission" date="2025-08" db="UniProtKB">
        <authorList>
            <consortium name="Ensembl"/>
        </authorList>
    </citation>
    <scope>IDENTIFICATION</scope>
</reference>
<dbReference type="OMA" id="WYRHEEI"/>
<sequence>MTSSADQEVKQNLISTVGGEVTIPEPVKSRGFVLKQGRLIASVKDSVFEIENVDFLNRFSWDRASGLFTLRRLQSKDSGDYSVDVNETLVSFKLSVYDAVLEPVVTVASVSSERCTLLCAVDQLSGGTLSWYQGEVLVNQSSTQRSLPLTVDRLALRSSYRCVSANPAGNPAIEQLTGKKSSHTLPPPGLHRKLKDAAHVVELLVT</sequence>
<dbReference type="Ensembl" id="ENSGMOT00000051835.1">
    <property type="protein sequence ID" value="ENSGMOP00000027708.1"/>
    <property type="gene ID" value="ENSGMOG00000032370.1"/>
</dbReference>
<dbReference type="Proteomes" id="UP000694546">
    <property type="component" value="Chromosome 3"/>
</dbReference>
<dbReference type="Gene3D" id="2.60.40.10">
    <property type="entry name" value="Immunoglobulins"/>
    <property type="match status" value="2"/>
</dbReference>
<name>A0A8C5A8E9_GADMO</name>
<dbReference type="InterPro" id="IPR013783">
    <property type="entry name" value="Ig-like_fold"/>
</dbReference>
<evidence type="ECO:0000313" key="2">
    <source>
        <dbReference type="Ensembl" id="ENSGMOP00000027708.1"/>
    </source>
</evidence>
<dbReference type="PROSITE" id="PS50835">
    <property type="entry name" value="IG_LIKE"/>
    <property type="match status" value="1"/>
</dbReference>
<dbReference type="PANTHER" id="PTHR21063">
    <property type="entry name" value="LFA-3"/>
    <property type="match status" value="1"/>
</dbReference>
<reference evidence="2" key="2">
    <citation type="submission" date="2025-09" db="UniProtKB">
        <authorList>
            <consortium name="Ensembl"/>
        </authorList>
    </citation>
    <scope>IDENTIFICATION</scope>
</reference>
<accession>A0A8C5A8E9</accession>
<organism evidence="2 3">
    <name type="scientific">Gadus morhua</name>
    <name type="common">Atlantic cod</name>
    <dbReference type="NCBI Taxonomy" id="8049"/>
    <lineage>
        <taxon>Eukaryota</taxon>
        <taxon>Metazoa</taxon>
        <taxon>Chordata</taxon>
        <taxon>Craniata</taxon>
        <taxon>Vertebrata</taxon>
        <taxon>Euteleostomi</taxon>
        <taxon>Actinopterygii</taxon>
        <taxon>Neopterygii</taxon>
        <taxon>Teleostei</taxon>
        <taxon>Neoteleostei</taxon>
        <taxon>Acanthomorphata</taxon>
        <taxon>Zeiogadaria</taxon>
        <taxon>Gadariae</taxon>
        <taxon>Gadiformes</taxon>
        <taxon>Gadoidei</taxon>
        <taxon>Gadidae</taxon>
        <taxon>Gadus</taxon>
    </lineage>
</organism>
<evidence type="ECO:0000313" key="3">
    <source>
        <dbReference type="Proteomes" id="UP000694546"/>
    </source>
</evidence>
<keyword evidence="3" id="KW-1185">Reference proteome</keyword>